<feature type="domain" description="Hda lid" evidence="2">
    <location>
        <begin position="155"/>
        <end position="219"/>
    </location>
</feature>
<dbReference type="GO" id="GO:0032297">
    <property type="term" value="P:negative regulation of DNA-templated DNA replication initiation"/>
    <property type="evidence" value="ECO:0007669"/>
    <property type="project" value="InterPro"/>
</dbReference>
<dbReference type="InterPro" id="IPR055199">
    <property type="entry name" value="Hda_lid"/>
</dbReference>
<dbReference type="Proteomes" id="UP000266327">
    <property type="component" value="Unassembled WGS sequence"/>
</dbReference>
<sequence>MKQLLLDLNAHNSPALDTFVTGQNGELLALLTRVAQGAVSGLGERFIYLWGEAGAGKSHLLRALASVEGAAYIDGNADEAALAYRPPLRLYLLDDVASLSPASQIAAFSLFNQVREQGGVLVAAGPQPPAALAVREDLRTRLGWGLIYQVQGLSDAEKIAALEHAAAARGLVLSAGVLPYLMTHFKRDMPSLMAMLDALDSYSLETKRPITLPLLKELMLHDEPGPV</sequence>
<keyword evidence="4" id="KW-1185">Reference proteome</keyword>
<evidence type="ECO:0000313" key="4">
    <source>
        <dbReference type="Proteomes" id="UP000266327"/>
    </source>
</evidence>
<feature type="domain" description="Orc1-like AAA ATPase" evidence="1">
    <location>
        <begin position="27"/>
        <end position="143"/>
    </location>
</feature>
<dbReference type="PANTHER" id="PTHR30050">
    <property type="entry name" value="CHROMOSOMAL REPLICATION INITIATOR PROTEIN DNAA"/>
    <property type="match status" value="1"/>
</dbReference>
<dbReference type="InterPro" id="IPR041664">
    <property type="entry name" value="AAA_16"/>
</dbReference>
<dbReference type="NCBIfam" id="TIGR03420">
    <property type="entry name" value="DnaA_homol_Hda"/>
    <property type="match status" value="1"/>
</dbReference>
<dbReference type="PANTHER" id="PTHR30050:SF5">
    <property type="entry name" value="DNAA REGULATORY INACTIVATOR HDA"/>
    <property type="match status" value="1"/>
</dbReference>
<accession>A0A3A3G5T8</accession>
<dbReference type="Pfam" id="PF13191">
    <property type="entry name" value="AAA_16"/>
    <property type="match status" value="1"/>
</dbReference>
<dbReference type="OrthoDB" id="9784878at2"/>
<evidence type="ECO:0000313" key="3">
    <source>
        <dbReference type="EMBL" id="RJG03818.1"/>
    </source>
</evidence>
<gene>
    <name evidence="3" type="ORF">D3878_21340</name>
</gene>
<comment type="caution">
    <text evidence="3">The sequence shown here is derived from an EMBL/GenBank/DDBJ whole genome shotgun (WGS) entry which is preliminary data.</text>
</comment>
<dbReference type="InterPro" id="IPR027417">
    <property type="entry name" value="P-loop_NTPase"/>
</dbReference>
<proteinExistence type="predicted"/>
<evidence type="ECO:0000259" key="2">
    <source>
        <dbReference type="Pfam" id="PF22688"/>
    </source>
</evidence>
<name>A0A3A3G5T8_9BURK</name>
<evidence type="ECO:0000259" key="1">
    <source>
        <dbReference type="Pfam" id="PF13191"/>
    </source>
</evidence>
<dbReference type="AlphaFoldDB" id="A0A3A3G5T8"/>
<dbReference type="Gene3D" id="3.40.50.300">
    <property type="entry name" value="P-loop containing nucleotide triphosphate hydrolases"/>
    <property type="match status" value="1"/>
</dbReference>
<reference evidence="4" key="1">
    <citation type="submission" date="2018-09" db="EMBL/GenBank/DDBJ databases">
        <authorList>
            <person name="Zhu H."/>
        </authorList>
    </citation>
    <scope>NUCLEOTIDE SEQUENCE [LARGE SCALE GENOMIC DNA]</scope>
    <source>
        <strain evidence="4">K1S02-23</strain>
    </source>
</reference>
<dbReference type="Pfam" id="PF22688">
    <property type="entry name" value="Hda_lid"/>
    <property type="match status" value="1"/>
</dbReference>
<protein>
    <submittedName>
        <fullName evidence="3">DnaA regulatory inactivator Hda</fullName>
    </submittedName>
</protein>
<dbReference type="EMBL" id="QYUQ01000002">
    <property type="protein sequence ID" value="RJG03818.1"/>
    <property type="molecule type" value="Genomic_DNA"/>
</dbReference>
<dbReference type="GO" id="GO:0005886">
    <property type="term" value="C:plasma membrane"/>
    <property type="evidence" value="ECO:0007669"/>
    <property type="project" value="TreeGrafter"/>
</dbReference>
<dbReference type="Gene3D" id="1.10.8.60">
    <property type="match status" value="1"/>
</dbReference>
<dbReference type="RefSeq" id="WP_119787305.1">
    <property type="nucleotide sequence ID" value="NZ_QYUQ01000002.1"/>
</dbReference>
<dbReference type="SUPFAM" id="SSF52540">
    <property type="entry name" value="P-loop containing nucleoside triphosphate hydrolases"/>
    <property type="match status" value="1"/>
</dbReference>
<organism evidence="3 4">
    <name type="scientific">Noviherbaspirillum sedimenti</name>
    <dbReference type="NCBI Taxonomy" id="2320865"/>
    <lineage>
        <taxon>Bacteria</taxon>
        <taxon>Pseudomonadati</taxon>
        <taxon>Pseudomonadota</taxon>
        <taxon>Betaproteobacteria</taxon>
        <taxon>Burkholderiales</taxon>
        <taxon>Oxalobacteraceae</taxon>
        <taxon>Noviherbaspirillum</taxon>
    </lineage>
</organism>
<dbReference type="GO" id="GO:0003688">
    <property type="term" value="F:DNA replication origin binding"/>
    <property type="evidence" value="ECO:0007669"/>
    <property type="project" value="TreeGrafter"/>
</dbReference>
<dbReference type="GO" id="GO:0006270">
    <property type="term" value="P:DNA replication initiation"/>
    <property type="evidence" value="ECO:0007669"/>
    <property type="project" value="TreeGrafter"/>
</dbReference>
<dbReference type="InterPro" id="IPR017788">
    <property type="entry name" value="Hda"/>
</dbReference>